<evidence type="ECO:0000256" key="5">
    <source>
        <dbReference type="RuleBase" id="RU364054"/>
    </source>
</evidence>
<proteinExistence type="inferred from homology"/>
<dbReference type="GO" id="GO:0071949">
    <property type="term" value="F:FAD binding"/>
    <property type="evidence" value="ECO:0007669"/>
    <property type="project" value="TreeGrafter"/>
</dbReference>
<dbReference type="InterPro" id="IPR015659">
    <property type="entry name" value="Proline_oxidase"/>
</dbReference>
<keyword evidence="4 5" id="KW-0642">Proline metabolism</keyword>
<dbReference type="InterPro" id="IPR002872">
    <property type="entry name" value="Proline_DH_dom"/>
</dbReference>
<evidence type="ECO:0000256" key="2">
    <source>
        <dbReference type="ARBA" id="ARBA00005869"/>
    </source>
</evidence>
<evidence type="ECO:0000313" key="8">
    <source>
        <dbReference type="Proteomes" id="UP000288716"/>
    </source>
</evidence>
<dbReference type="EMBL" id="NCKV01001537">
    <property type="protein sequence ID" value="RWS28166.1"/>
    <property type="molecule type" value="Genomic_DNA"/>
</dbReference>
<dbReference type="PANTHER" id="PTHR13914">
    <property type="entry name" value="PROLINE OXIDASE"/>
    <property type="match status" value="1"/>
</dbReference>
<comment type="catalytic activity">
    <reaction evidence="5">
        <text>L-proline + a quinone = (S)-1-pyrroline-5-carboxylate + a quinol + H(+)</text>
        <dbReference type="Rhea" id="RHEA:23784"/>
        <dbReference type="ChEBI" id="CHEBI:15378"/>
        <dbReference type="ChEBI" id="CHEBI:17388"/>
        <dbReference type="ChEBI" id="CHEBI:24646"/>
        <dbReference type="ChEBI" id="CHEBI:60039"/>
        <dbReference type="ChEBI" id="CHEBI:132124"/>
        <dbReference type="EC" id="1.5.5.2"/>
    </reaction>
</comment>
<dbReference type="OrthoDB" id="5464at2759"/>
<sequence length="621" mass="71631">MQTFATRVPLITVFVRVLNNRSFLIVTNQPLRLIERTKITASANEYAKRANFETAKNACSPPQKNPLDFSDTKEAYKSKRTSELVRALIVLKLSSYDFLVVNHSKLIKVGKRVLGTSLFRLLMKYTFYGQFVAGEDEEKIRPVIQHLKSFGVKSILDYSAEEDLSEEQAVTAEMATIDPKDNVTTLISEPLVQYKPQMAFMDRRKFTPVARTYFYLSEAQCEKNMDIFIKCIDSVAGVTAHTGLAAIKLTALGRPKLLLQLSEVIARTKLFFKEVTGVDKMVLGTVTPEEFQAYLDKRFHIKTDNIDVKKWFEKMDYDRRGLMNLFSWNGLIDMQHLISDLFQVPNSKTGKMERIISALTDEEEEMFRNMMRRIHTIARHARDTDVRIMIDAEQSYFQPAINRITLELMRKYNKEKAIIFNTYQCYLKNAYDTLMIDLELARRQNFFFGAKLVRGAYMEQERARANQAGYEDPINATFEATTEMYHKCLTEVMREIVDTGIENKKLAVMVASHNENTVKFAVEKMKDLGIQPGHKVICFGQLYGMCDQISFPLGQSGYSVYKYVPYGPVDEVLPYLSRRASENHGILQKVLKERSLLRKEIFRRLKNGQLFYKPVGNYTPI</sequence>
<comment type="similarity">
    <text evidence="2 5">Belongs to the proline oxidase family.</text>
</comment>
<dbReference type="EC" id="1.5.5.2" evidence="5"/>
<evidence type="ECO:0000256" key="3">
    <source>
        <dbReference type="ARBA" id="ARBA00023002"/>
    </source>
</evidence>
<comment type="cofactor">
    <cofactor evidence="5">
        <name>FAD</name>
        <dbReference type="ChEBI" id="CHEBI:57692"/>
    </cofactor>
</comment>
<evidence type="ECO:0000313" key="7">
    <source>
        <dbReference type="EMBL" id="RWS28166.1"/>
    </source>
</evidence>
<evidence type="ECO:0000259" key="6">
    <source>
        <dbReference type="Pfam" id="PF01619"/>
    </source>
</evidence>
<protein>
    <recommendedName>
        <fullName evidence="5">Proline dehydrogenase</fullName>
        <ecNumber evidence="5">1.5.5.2</ecNumber>
    </recommendedName>
</protein>
<dbReference type="GO" id="GO:0005739">
    <property type="term" value="C:mitochondrion"/>
    <property type="evidence" value="ECO:0007669"/>
    <property type="project" value="TreeGrafter"/>
</dbReference>
<comment type="caution">
    <text evidence="7">The sequence shown here is derived from an EMBL/GenBank/DDBJ whole genome shotgun (WGS) entry which is preliminary data.</text>
</comment>
<keyword evidence="5" id="KW-0285">Flavoprotein</keyword>
<dbReference type="GO" id="GO:0004657">
    <property type="term" value="F:proline dehydrogenase activity"/>
    <property type="evidence" value="ECO:0007669"/>
    <property type="project" value="UniProtKB-EC"/>
</dbReference>
<keyword evidence="3 5" id="KW-0560">Oxidoreductase</keyword>
<accession>A0A443SKV7</accession>
<dbReference type="GO" id="GO:0010133">
    <property type="term" value="P:L-proline catabolic process to L-glutamate"/>
    <property type="evidence" value="ECO:0007669"/>
    <property type="project" value="TreeGrafter"/>
</dbReference>
<dbReference type="STRING" id="299467.A0A443SKV7"/>
<keyword evidence="5" id="KW-0274">FAD</keyword>
<dbReference type="AlphaFoldDB" id="A0A443SKV7"/>
<comment type="function">
    <text evidence="5">Converts proline to delta-1-pyrroline-5-carboxylate.</text>
</comment>
<dbReference type="SUPFAM" id="SSF51730">
    <property type="entry name" value="FAD-linked oxidoreductase"/>
    <property type="match status" value="1"/>
</dbReference>
<evidence type="ECO:0000256" key="1">
    <source>
        <dbReference type="ARBA" id="ARBA00004739"/>
    </source>
</evidence>
<dbReference type="Gene3D" id="3.20.20.220">
    <property type="match status" value="2"/>
</dbReference>
<reference evidence="7 8" key="1">
    <citation type="journal article" date="2018" name="Gigascience">
        <title>Genomes of trombidid mites reveal novel predicted allergens and laterally-transferred genes associated with secondary metabolism.</title>
        <authorList>
            <person name="Dong X."/>
            <person name="Chaisiri K."/>
            <person name="Xia D."/>
            <person name="Armstrong S.D."/>
            <person name="Fang Y."/>
            <person name="Donnelly M.J."/>
            <person name="Kadowaki T."/>
            <person name="McGarry J.W."/>
            <person name="Darby A.C."/>
            <person name="Makepeace B.L."/>
        </authorList>
    </citation>
    <scope>NUCLEOTIDE SEQUENCE [LARGE SCALE GENOMIC DNA]</scope>
    <source>
        <strain evidence="7">UoL-UT</strain>
    </source>
</reference>
<dbReference type="InterPro" id="IPR029041">
    <property type="entry name" value="FAD-linked_oxidoreductase-like"/>
</dbReference>
<dbReference type="VEuPathDB" id="VectorBase:LDEU003874"/>
<gene>
    <name evidence="7" type="ORF">B4U80_03509</name>
</gene>
<name>A0A443SKV7_9ACAR</name>
<organism evidence="7 8">
    <name type="scientific">Leptotrombidium deliense</name>
    <dbReference type="NCBI Taxonomy" id="299467"/>
    <lineage>
        <taxon>Eukaryota</taxon>
        <taxon>Metazoa</taxon>
        <taxon>Ecdysozoa</taxon>
        <taxon>Arthropoda</taxon>
        <taxon>Chelicerata</taxon>
        <taxon>Arachnida</taxon>
        <taxon>Acari</taxon>
        <taxon>Acariformes</taxon>
        <taxon>Trombidiformes</taxon>
        <taxon>Prostigmata</taxon>
        <taxon>Anystina</taxon>
        <taxon>Parasitengona</taxon>
        <taxon>Trombiculoidea</taxon>
        <taxon>Trombiculidae</taxon>
        <taxon>Leptotrombidium</taxon>
    </lineage>
</organism>
<dbReference type="Proteomes" id="UP000288716">
    <property type="component" value="Unassembled WGS sequence"/>
</dbReference>
<dbReference type="PANTHER" id="PTHR13914:SF0">
    <property type="entry name" value="PROLINE DEHYDROGENASE 1, MITOCHONDRIAL"/>
    <property type="match status" value="1"/>
</dbReference>
<evidence type="ECO:0000256" key="4">
    <source>
        <dbReference type="ARBA" id="ARBA00023062"/>
    </source>
</evidence>
<comment type="pathway">
    <text evidence="1">Amino-acid degradation; L-proline degradation into L-glutamate; L-glutamate from L-proline: step 1/2.</text>
</comment>
<dbReference type="FunFam" id="3.20.20.220:FF:000012">
    <property type="entry name" value="Proline dehydrogenase"/>
    <property type="match status" value="1"/>
</dbReference>
<feature type="domain" description="Proline dehydrogenase" evidence="6">
    <location>
        <begin position="326"/>
        <end position="589"/>
    </location>
</feature>
<keyword evidence="8" id="KW-1185">Reference proteome</keyword>
<dbReference type="Pfam" id="PF01619">
    <property type="entry name" value="Pro_dh"/>
    <property type="match status" value="1"/>
</dbReference>